<organism evidence="8 9">
    <name type="scientific">Hyphomicrobium nitrativorans NL23</name>
    <dbReference type="NCBI Taxonomy" id="1029756"/>
    <lineage>
        <taxon>Bacteria</taxon>
        <taxon>Pseudomonadati</taxon>
        <taxon>Pseudomonadota</taxon>
        <taxon>Alphaproteobacteria</taxon>
        <taxon>Hyphomicrobiales</taxon>
        <taxon>Hyphomicrobiaceae</taxon>
        <taxon>Hyphomicrobium</taxon>
    </lineage>
</organism>
<evidence type="ECO:0000256" key="5">
    <source>
        <dbReference type="PIRNR" id="PIRNR000410"/>
    </source>
</evidence>
<dbReference type="SUPFAM" id="SSF53335">
    <property type="entry name" value="S-adenosyl-L-methionine-dependent methyltransferases"/>
    <property type="match status" value="1"/>
</dbReference>
<dbReference type="PATRIC" id="fig|1029756.8.peg.866"/>
<dbReference type="STRING" id="1029756.W911_04145"/>
<dbReference type="KEGG" id="hni:W911_04145"/>
<evidence type="ECO:0000256" key="4">
    <source>
        <dbReference type="ARBA" id="ARBA00022691"/>
    </source>
</evidence>
<evidence type="ECO:0000259" key="7">
    <source>
        <dbReference type="PROSITE" id="PS50123"/>
    </source>
</evidence>
<feature type="binding site" evidence="6">
    <location>
        <begin position="212"/>
        <end position="213"/>
    </location>
    <ligand>
        <name>S-adenosyl-L-methionine</name>
        <dbReference type="ChEBI" id="CHEBI:59789"/>
    </ligand>
</feature>
<evidence type="ECO:0000256" key="6">
    <source>
        <dbReference type="PIRSR" id="PIRSR000410-1"/>
    </source>
</evidence>
<dbReference type="InterPro" id="IPR000780">
    <property type="entry name" value="CheR_MeTrfase"/>
</dbReference>
<evidence type="ECO:0000256" key="2">
    <source>
        <dbReference type="ARBA" id="ARBA00022603"/>
    </source>
</evidence>
<comment type="function">
    <text evidence="5">Methylation of the membrane-bound methyl-accepting chemotaxis proteins (MCP) to form gamma-glutamyl methyl ester residues in MCP.</text>
</comment>
<dbReference type="Gene3D" id="1.10.155.10">
    <property type="entry name" value="Chemotaxis receptor methyltransferase CheR, N-terminal domain"/>
    <property type="match status" value="1"/>
</dbReference>
<reference evidence="8 9" key="1">
    <citation type="journal article" date="2014" name="Genome Announc.">
        <title>Complete Genome Sequence of Hyphomicrobium nitrativorans Strain NL23, a Denitrifying Bacterium Isolated from Biofilm of a Methanol-Fed Denitrification System Treating Seawater at the Montreal Biodome.</title>
        <authorList>
            <person name="Martineau C."/>
            <person name="Villeneuve C."/>
            <person name="Mauffrey F."/>
            <person name="Villemur R."/>
        </authorList>
    </citation>
    <scope>NUCLEOTIDE SEQUENCE [LARGE SCALE GENOMIC DNA]</scope>
    <source>
        <strain evidence="8">NL23</strain>
    </source>
</reference>
<dbReference type="Proteomes" id="UP000018542">
    <property type="component" value="Chromosome"/>
</dbReference>
<comment type="catalytic activity">
    <reaction evidence="1 5">
        <text>L-glutamyl-[protein] + S-adenosyl-L-methionine = [protein]-L-glutamate 5-O-methyl ester + S-adenosyl-L-homocysteine</text>
        <dbReference type="Rhea" id="RHEA:24452"/>
        <dbReference type="Rhea" id="RHEA-COMP:10208"/>
        <dbReference type="Rhea" id="RHEA-COMP:10311"/>
        <dbReference type="ChEBI" id="CHEBI:29973"/>
        <dbReference type="ChEBI" id="CHEBI:57856"/>
        <dbReference type="ChEBI" id="CHEBI:59789"/>
        <dbReference type="ChEBI" id="CHEBI:82795"/>
        <dbReference type="EC" id="2.1.1.80"/>
    </reaction>
</comment>
<dbReference type="PRINTS" id="PR00996">
    <property type="entry name" value="CHERMTFRASE"/>
</dbReference>
<dbReference type="PANTHER" id="PTHR24422:SF21">
    <property type="entry name" value="CHEMOTAXIS PROTEIN METHYLTRANSFERASE 1"/>
    <property type="match status" value="1"/>
</dbReference>
<feature type="binding site" evidence="6">
    <location>
        <position position="114"/>
    </location>
    <ligand>
        <name>S-adenosyl-L-methionine</name>
        <dbReference type="ChEBI" id="CHEBI:59789"/>
    </ligand>
</feature>
<accession>V5SBA6</accession>
<keyword evidence="9" id="KW-1185">Reference proteome</keyword>
<dbReference type="PROSITE" id="PS50123">
    <property type="entry name" value="CHER"/>
    <property type="match status" value="1"/>
</dbReference>
<dbReference type="SMART" id="SM00138">
    <property type="entry name" value="MeTrc"/>
    <property type="match status" value="1"/>
</dbReference>
<dbReference type="Pfam" id="PF03705">
    <property type="entry name" value="CheR_N"/>
    <property type="match status" value="1"/>
</dbReference>
<dbReference type="InterPro" id="IPR022642">
    <property type="entry name" value="CheR_C"/>
</dbReference>
<evidence type="ECO:0000313" key="8">
    <source>
        <dbReference type="EMBL" id="AHB47782.1"/>
    </source>
</evidence>
<evidence type="ECO:0000256" key="3">
    <source>
        <dbReference type="ARBA" id="ARBA00022679"/>
    </source>
</evidence>
<dbReference type="CDD" id="cd02440">
    <property type="entry name" value="AdoMet_MTases"/>
    <property type="match status" value="1"/>
</dbReference>
<dbReference type="PANTHER" id="PTHR24422">
    <property type="entry name" value="CHEMOTAXIS PROTEIN METHYLTRANSFERASE"/>
    <property type="match status" value="1"/>
</dbReference>
<dbReference type="RefSeq" id="WP_023786239.1">
    <property type="nucleotide sequence ID" value="NC_022997.1"/>
</dbReference>
<dbReference type="InterPro" id="IPR029063">
    <property type="entry name" value="SAM-dependent_MTases_sf"/>
</dbReference>
<dbReference type="InterPro" id="IPR026024">
    <property type="entry name" value="Chemotaxis_MeTrfase_CheR"/>
</dbReference>
<proteinExistence type="predicted"/>
<dbReference type="OrthoDB" id="9816309at2"/>
<dbReference type="InterPro" id="IPR022641">
    <property type="entry name" value="CheR_N"/>
</dbReference>
<evidence type="ECO:0000313" key="9">
    <source>
        <dbReference type="Proteomes" id="UP000018542"/>
    </source>
</evidence>
<dbReference type="PIRSF" id="PIRSF000410">
    <property type="entry name" value="CheR"/>
    <property type="match status" value="1"/>
</dbReference>
<dbReference type="Gene3D" id="3.40.50.150">
    <property type="entry name" value="Vaccinia Virus protein VP39"/>
    <property type="match status" value="1"/>
</dbReference>
<dbReference type="GO" id="GO:0032259">
    <property type="term" value="P:methylation"/>
    <property type="evidence" value="ECO:0007669"/>
    <property type="project" value="UniProtKB-KW"/>
</dbReference>
<dbReference type="EMBL" id="CP006912">
    <property type="protein sequence ID" value="AHB47782.1"/>
    <property type="molecule type" value="Genomic_DNA"/>
</dbReference>
<dbReference type="InterPro" id="IPR036804">
    <property type="entry name" value="CheR_N_sf"/>
</dbReference>
<gene>
    <name evidence="8" type="ORF">W911_04145</name>
</gene>
<sequence length="309" mass="34645">MSQAFEALCEFLRRSSGLVMESSKQYLVESRVMPIVRRERLSGLDELVLILQRKQSPKLAKDVIEAMTINETYFFRDKTPFDQFRNLILPALIASRQKDRRLRIWSAAASSGQEAYSLAMILDEHAAKMPGWKIEIVGTDLSEPVLEKARKGIYSQFEVQRGLPTPMLLRHFNQIGESWQISEAMRSKVTFRQLNLLSDFTSLGRFDLIFCRNVLIYFDAALKADILSRMTRILAPDGFLTLGASESLIGLKTDLVAHPEQRGIFVRQTSAPQTQLQAARPVTPQPAASALPPGFAATAMAAARLRTTG</sequence>
<feature type="binding site" evidence="6">
    <location>
        <position position="140"/>
    </location>
    <ligand>
        <name>S-adenosyl-L-methionine</name>
        <dbReference type="ChEBI" id="CHEBI:59789"/>
    </ligand>
</feature>
<feature type="binding site" evidence="6">
    <location>
        <position position="70"/>
    </location>
    <ligand>
        <name>S-adenosyl-L-methionine</name>
        <dbReference type="ChEBI" id="CHEBI:59789"/>
    </ligand>
</feature>
<keyword evidence="2 5" id="KW-0489">Methyltransferase</keyword>
<feature type="binding site" evidence="6">
    <location>
        <position position="72"/>
    </location>
    <ligand>
        <name>S-adenosyl-L-methionine</name>
        <dbReference type="ChEBI" id="CHEBI:59789"/>
    </ligand>
</feature>
<feature type="binding site" evidence="6">
    <location>
        <begin position="195"/>
        <end position="196"/>
    </location>
    <ligand>
        <name>S-adenosyl-L-methionine</name>
        <dbReference type="ChEBI" id="CHEBI:59789"/>
    </ligand>
</feature>
<keyword evidence="3 5" id="KW-0808">Transferase</keyword>
<evidence type="ECO:0000256" key="1">
    <source>
        <dbReference type="ARBA" id="ARBA00001541"/>
    </source>
</evidence>
<dbReference type="AlphaFoldDB" id="V5SBA6"/>
<dbReference type="InterPro" id="IPR050903">
    <property type="entry name" value="Bact_Chemotaxis_MeTrfase"/>
</dbReference>
<feature type="domain" description="CheR-type methyltransferase" evidence="7">
    <location>
        <begin position="1"/>
        <end position="272"/>
    </location>
</feature>
<dbReference type="Pfam" id="PF01739">
    <property type="entry name" value="CheR"/>
    <property type="match status" value="1"/>
</dbReference>
<keyword evidence="4 5" id="KW-0949">S-adenosyl-L-methionine</keyword>
<name>V5SBA6_9HYPH</name>
<dbReference type="SUPFAM" id="SSF47757">
    <property type="entry name" value="Chemotaxis receptor methyltransferase CheR, N-terminal domain"/>
    <property type="match status" value="1"/>
</dbReference>
<protein>
    <recommendedName>
        <fullName evidence="5">Chemotaxis protein methyltransferase</fullName>
        <ecNumber evidence="5">2.1.1.80</ecNumber>
    </recommendedName>
</protein>
<dbReference type="HOGENOM" id="CLU_025854_0_2_5"/>
<dbReference type="EC" id="2.1.1.80" evidence="5"/>
<feature type="binding site" evidence="6">
    <location>
        <position position="76"/>
    </location>
    <ligand>
        <name>S-adenosyl-L-methionine</name>
        <dbReference type="ChEBI" id="CHEBI:59789"/>
    </ligand>
</feature>
<dbReference type="GO" id="GO:0008983">
    <property type="term" value="F:protein-glutamate O-methyltransferase activity"/>
    <property type="evidence" value="ECO:0007669"/>
    <property type="project" value="UniProtKB-EC"/>
</dbReference>